<proteinExistence type="predicted"/>
<keyword evidence="5 6" id="KW-0472">Membrane</keyword>
<dbReference type="RefSeq" id="WP_014788595.1">
    <property type="nucleotide sequence ID" value="NC_018015.1"/>
</dbReference>
<keyword evidence="2" id="KW-0378">Hydrolase</keyword>
<dbReference type="GO" id="GO:0006465">
    <property type="term" value="P:signal peptide processing"/>
    <property type="evidence" value="ECO:0007669"/>
    <property type="project" value="InterPro"/>
</dbReference>
<dbReference type="HOGENOM" id="CLU_037192_0_0_2"/>
<organism evidence="8 9">
    <name type="scientific">Thermococcus cleftensis (strain DSM 27260 / KACC 17922 / CL1)</name>
    <dbReference type="NCBI Taxonomy" id="163003"/>
    <lineage>
        <taxon>Archaea</taxon>
        <taxon>Methanobacteriati</taxon>
        <taxon>Methanobacteriota</taxon>
        <taxon>Thermococci</taxon>
        <taxon>Thermococcales</taxon>
        <taxon>Thermococcaceae</taxon>
        <taxon>Thermococcus</taxon>
    </lineage>
</organism>
<dbReference type="Gene3D" id="2.10.109.10">
    <property type="entry name" value="Umud Fragment, subunit A"/>
    <property type="match status" value="1"/>
</dbReference>
<comment type="subcellular location">
    <subcellularLocation>
        <location evidence="1">Membrane</location>
    </subcellularLocation>
</comment>
<dbReference type="STRING" id="163003.CL1_0754"/>
<dbReference type="PANTHER" id="PTHR10806:SF6">
    <property type="entry name" value="SIGNAL PEPTIDASE COMPLEX CATALYTIC SUBUNIT SEC11"/>
    <property type="match status" value="1"/>
</dbReference>
<feature type="transmembrane region" description="Helical" evidence="6">
    <location>
        <begin position="140"/>
        <end position="157"/>
    </location>
</feature>
<dbReference type="EMBL" id="CP003651">
    <property type="protein sequence ID" value="AFL94959.1"/>
    <property type="molecule type" value="Genomic_DNA"/>
</dbReference>
<dbReference type="NCBIfam" id="TIGR02228">
    <property type="entry name" value="sigpep_I_arch"/>
    <property type="match status" value="1"/>
</dbReference>
<name>I3ZTC5_THECF</name>
<dbReference type="InterPro" id="IPR036286">
    <property type="entry name" value="LexA/Signal_pep-like_sf"/>
</dbReference>
<feature type="transmembrane region" description="Helical" evidence="6">
    <location>
        <begin position="307"/>
        <end position="330"/>
    </location>
</feature>
<dbReference type="GO" id="GO:0016020">
    <property type="term" value="C:membrane"/>
    <property type="evidence" value="ECO:0007669"/>
    <property type="project" value="UniProtKB-SubCell"/>
</dbReference>
<dbReference type="CDD" id="cd06462">
    <property type="entry name" value="Peptidase_S24_S26"/>
    <property type="match status" value="1"/>
</dbReference>
<keyword evidence="2" id="KW-0645">Protease</keyword>
<evidence type="ECO:0000256" key="5">
    <source>
        <dbReference type="ARBA" id="ARBA00023136"/>
    </source>
</evidence>
<evidence type="ECO:0000256" key="1">
    <source>
        <dbReference type="ARBA" id="ARBA00004370"/>
    </source>
</evidence>
<dbReference type="Proteomes" id="UP000006064">
    <property type="component" value="Chromosome"/>
</dbReference>
<protein>
    <submittedName>
        <fullName evidence="8">Signal peptidase I, S26B family</fullName>
    </submittedName>
</protein>
<dbReference type="KEGG" id="thm:CL1_0754"/>
<keyword evidence="3 6" id="KW-0812">Transmembrane</keyword>
<evidence type="ECO:0000256" key="6">
    <source>
        <dbReference type="SAM" id="Phobius"/>
    </source>
</evidence>
<evidence type="ECO:0000256" key="2">
    <source>
        <dbReference type="ARBA" id="ARBA00022670"/>
    </source>
</evidence>
<keyword evidence="9" id="KW-1185">Reference proteome</keyword>
<reference evidence="8 9" key="1">
    <citation type="journal article" date="2012" name="J. Bacteriol.">
        <title>Complete Genome Sequence of the Hyperthermophilic Archaeon Thermococcus sp. Strain CL1, Isolated from a Paralvinella sp. Polychaete Worm Collected from a Hydrothermal Vent.</title>
        <authorList>
            <person name="Jung J.H."/>
            <person name="Holden J.F."/>
            <person name="Seo D.H."/>
            <person name="Park K.H."/>
            <person name="Shin H."/>
            <person name="Ryu S."/>
            <person name="Lee J.H."/>
            <person name="Park C.S."/>
        </authorList>
    </citation>
    <scope>NUCLEOTIDE SEQUENCE [LARGE SCALE GENOMIC DNA]</scope>
    <source>
        <strain evidence="9">DSM 27260 / KACC 17922 / CL1</strain>
    </source>
</reference>
<dbReference type="InterPro" id="IPR015927">
    <property type="entry name" value="Peptidase_S24_S26A/B/C"/>
</dbReference>
<gene>
    <name evidence="8" type="ORF">CL1_0754</name>
</gene>
<keyword evidence="4 6" id="KW-1133">Transmembrane helix</keyword>
<dbReference type="GO" id="GO:0008233">
    <property type="term" value="F:peptidase activity"/>
    <property type="evidence" value="ECO:0007669"/>
    <property type="project" value="UniProtKB-KW"/>
</dbReference>
<dbReference type="Pfam" id="PF00717">
    <property type="entry name" value="Peptidase_S24"/>
    <property type="match status" value="1"/>
</dbReference>
<dbReference type="SUPFAM" id="SSF51306">
    <property type="entry name" value="LexA/Signal peptidase"/>
    <property type="match status" value="1"/>
</dbReference>
<dbReference type="GeneID" id="13038451"/>
<evidence type="ECO:0000313" key="8">
    <source>
        <dbReference type="EMBL" id="AFL94959.1"/>
    </source>
</evidence>
<dbReference type="AlphaFoldDB" id="I3ZTC5"/>
<evidence type="ECO:0000256" key="3">
    <source>
        <dbReference type="ARBA" id="ARBA00022692"/>
    </source>
</evidence>
<sequence length="354" mass="38816">MKTLLEYSLLAVLGVLVIGSLVGALLDRPVFMSYAYSESMTPTINKGDLFFINPLDRSPEVGDVIVFRVGSTWTVHRVVAIIGDGYVTKGDNNVATDQQSHSIPPIEKDQIGGTVIAPGGRVITVPEVGNYIENGLSDRGKILLGALLIIVGILAFGSGEARRRGERKRFITLKFKTLYLLASSFLLLMIAVSIFVSWEVIPVEYSVTSAVGDREGWYGPGEEFQTEITVKNNNMYPMRYYVSAPEPVTEVSSPEFALSRGGEKDLTITITAPEVTAVYSTKVTLNAYPPLLPESIMEALYRVHPMVPLMAILAVVSAFLGVVYLLSGIGNEDAIRIRRRKRSKLKGIPEVFRL</sequence>
<dbReference type="PANTHER" id="PTHR10806">
    <property type="entry name" value="SIGNAL PEPTIDASE COMPLEX CATALYTIC SUBUNIT SEC11"/>
    <property type="match status" value="1"/>
</dbReference>
<evidence type="ECO:0000256" key="4">
    <source>
        <dbReference type="ARBA" id="ARBA00022989"/>
    </source>
</evidence>
<evidence type="ECO:0000313" key="9">
    <source>
        <dbReference type="Proteomes" id="UP000006064"/>
    </source>
</evidence>
<accession>I3ZTC5</accession>
<feature type="domain" description="Peptidase S24/S26A/S26B/S26C" evidence="7">
    <location>
        <begin position="28"/>
        <end position="99"/>
    </location>
</feature>
<evidence type="ECO:0000259" key="7">
    <source>
        <dbReference type="Pfam" id="PF00717"/>
    </source>
</evidence>
<dbReference type="PRINTS" id="PR00728">
    <property type="entry name" value="SIGNALPTASE"/>
</dbReference>
<dbReference type="OrthoDB" id="50404at2157"/>
<feature type="transmembrane region" description="Helical" evidence="6">
    <location>
        <begin position="7"/>
        <end position="26"/>
    </location>
</feature>
<dbReference type="InterPro" id="IPR001733">
    <property type="entry name" value="Peptidase_S26B"/>
</dbReference>
<feature type="transmembrane region" description="Helical" evidence="6">
    <location>
        <begin position="178"/>
        <end position="198"/>
    </location>
</feature>